<dbReference type="Proteomes" id="UP000050346">
    <property type="component" value="Unassembled WGS sequence"/>
</dbReference>
<accession>A0A0P9PQT5</accession>
<evidence type="ECO:0000313" key="2">
    <source>
        <dbReference type="Proteomes" id="UP000050346"/>
    </source>
</evidence>
<dbReference type="AlphaFoldDB" id="A0A0P9PQT5"/>
<proteinExistence type="predicted"/>
<reference evidence="1 2" key="1">
    <citation type="submission" date="2015-09" db="EMBL/GenBank/DDBJ databases">
        <title>Genome announcement of multiple Pseudomonas syringae strains.</title>
        <authorList>
            <person name="Thakur S."/>
            <person name="Wang P.W."/>
            <person name="Gong Y."/>
            <person name="Weir B.S."/>
            <person name="Guttman D.S."/>
        </authorList>
    </citation>
    <scope>NUCLEOTIDE SEQUENCE [LARGE SCALE GENOMIC DNA]</scope>
    <source>
        <strain evidence="1 2">ICMP9150</strain>
    </source>
</reference>
<dbReference type="EMBL" id="LJQG01000139">
    <property type="protein sequence ID" value="KPX19942.1"/>
    <property type="molecule type" value="Genomic_DNA"/>
</dbReference>
<gene>
    <name evidence="1" type="ORF">ALO71_102461</name>
</gene>
<evidence type="ECO:0000313" key="1">
    <source>
        <dbReference type="EMBL" id="KPX19942.1"/>
    </source>
</evidence>
<name>A0A0P9PQT5_PSEA0</name>
<organism evidence="1 2">
    <name type="scientific">Pseudomonas amygdali pv. dendropanacis</name>
    <dbReference type="NCBI Taxonomy" id="235272"/>
    <lineage>
        <taxon>Bacteria</taxon>
        <taxon>Pseudomonadati</taxon>
        <taxon>Pseudomonadota</taxon>
        <taxon>Gammaproteobacteria</taxon>
        <taxon>Pseudomonadales</taxon>
        <taxon>Pseudomonadaceae</taxon>
        <taxon>Pseudomonas</taxon>
        <taxon>Pseudomonas amygdali</taxon>
    </lineage>
</organism>
<protein>
    <submittedName>
        <fullName evidence="1">Uncharacterized protein</fullName>
    </submittedName>
</protein>
<comment type="caution">
    <text evidence="1">The sequence shown here is derived from an EMBL/GenBank/DDBJ whole genome shotgun (WGS) entry which is preliminary data.</text>
</comment>
<sequence>MSYRCFGITHWAMTILHIFKNAADPRTGWGTRCSFARCDIQGAR</sequence>